<keyword evidence="4" id="KW-0238">DNA-binding</keyword>
<evidence type="ECO:0000313" key="9">
    <source>
        <dbReference type="RefSeq" id="XP_010919684.2"/>
    </source>
</evidence>
<reference evidence="9" key="1">
    <citation type="submission" date="2025-08" db="UniProtKB">
        <authorList>
            <consortium name="RefSeq"/>
        </authorList>
    </citation>
    <scope>IDENTIFICATION</scope>
</reference>
<feature type="domain" description="TF-B3" evidence="7">
    <location>
        <begin position="181"/>
        <end position="282"/>
    </location>
</feature>
<name>A0A6I9R365_ELAGV</name>
<keyword evidence="8" id="KW-1185">Reference proteome</keyword>
<proteinExistence type="predicted"/>
<protein>
    <submittedName>
        <fullName evidence="9">B3 domain-containing protein Os03g0212300</fullName>
    </submittedName>
</protein>
<evidence type="ECO:0000256" key="4">
    <source>
        <dbReference type="ARBA" id="ARBA00023125"/>
    </source>
</evidence>
<dbReference type="PANTHER" id="PTHR31674">
    <property type="entry name" value="B3 DOMAIN-CONTAINING PROTEIN REM-LIKE 3-RELATED"/>
    <property type="match status" value="1"/>
</dbReference>
<dbReference type="GO" id="GO:0005634">
    <property type="term" value="C:nucleus"/>
    <property type="evidence" value="ECO:0007669"/>
    <property type="project" value="UniProtKB-SubCell"/>
</dbReference>
<dbReference type="RefSeq" id="XP_010919684.2">
    <property type="nucleotide sequence ID" value="XM_010921382.3"/>
</dbReference>
<dbReference type="GO" id="GO:0003677">
    <property type="term" value="F:DNA binding"/>
    <property type="evidence" value="ECO:0007669"/>
    <property type="project" value="UniProtKB-KW"/>
</dbReference>
<comment type="subcellular location">
    <subcellularLocation>
        <location evidence="1">Nucleus</location>
    </subcellularLocation>
</comment>
<accession>A0A6I9R365</accession>
<keyword evidence="5" id="KW-0804">Transcription</keyword>
<dbReference type="InterPro" id="IPR039218">
    <property type="entry name" value="REM_fam"/>
</dbReference>
<evidence type="ECO:0000256" key="2">
    <source>
        <dbReference type="ARBA" id="ARBA00022737"/>
    </source>
</evidence>
<evidence type="ECO:0000313" key="8">
    <source>
        <dbReference type="Proteomes" id="UP000504607"/>
    </source>
</evidence>
<keyword evidence="3" id="KW-0805">Transcription regulation</keyword>
<dbReference type="OrthoDB" id="725474at2759"/>
<evidence type="ECO:0000256" key="3">
    <source>
        <dbReference type="ARBA" id="ARBA00023015"/>
    </source>
</evidence>
<dbReference type="AlphaFoldDB" id="A0A6I9R365"/>
<evidence type="ECO:0000259" key="7">
    <source>
        <dbReference type="PROSITE" id="PS50863"/>
    </source>
</evidence>
<dbReference type="KEGG" id="egu:105043719"/>
<evidence type="ECO:0000256" key="6">
    <source>
        <dbReference type="ARBA" id="ARBA00023242"/>
    </source>
</evidence>
<gene>
    <name evidence="9" type="primary">LOC105043719</name>
</gene>
<feature type="domain" description="TF-B3" evidence="7">
    <location>
        <begin position="22"/>
        <end position="115"/>
    </location>
</feature>
<keyword evidence="2" id="KW-0677">Repeat</keyword>
<dbReference type="Gene3D" id="2.40.330.10">
    <property type="entry name" value="DNA-binding pseudobarrel domain"/>
    <property type="match status" value="2"/>
</dbReference>
<dbReference type="CDD" id="cd10017">
    <property type="entry name" value="B3_DNA"/>
    <property type="match status" value="2"/>
</dbReference>
<dbReference type="InterPro" id="IPR003340">
    <property type="entry name" value="B3_DNA-bd"/>
</dbReference>
<dbReference type="SUPFAM" id="SSF101936">
    <property type="entry name" value="DNA-binding pseudobarrel domain"/>
    <property type="match status" value="2"/>
</dbReference>
<organism evidence="8 9">
    <name type="scientific">Elaeis guineensis var. tenera</name>
    <name type="common">Oil palm</name>
    <dbReference type="NCBI Taxonomy" id="51953"/>
    <lineage>
        <taxon>Eukaryota</taxon>
        <taxon>Viridiplantae</taxon>
        <taxon>Streptophyta</taxon>
        <taxon>Embryophyta</taxon>
        <taxon>Tracheophyta</taxon>
        <taxon>Spermatophyta</taxon>
        <taxon>Magnoliopsida</taxon>
        <taxon>Liliopsida</taxon>
        <taxon>Arecaceae</taxon>
        <taxon>Arecoideae</taxon>
        <taxon>Cocoseae</taxon>
        <taxon>Elaeidinae</taxon>
        <taxon>Elaeis</taxon>
    </lineage>
</organism>
<dbReference type="Proteomes" id="UP000504607">
    <property type="component" value="Chromosome 4"/>
</dbReference>
<dbReference type="PROSITE" id="PS50863">
    <property type="entry name" value="B3"/>
    <property type="match status" value="2"/>
</dbReference>
<dbReference type="InterPro" id="IPR015300">
    <property type="entry name" value="DNA-bd_pseudobarrel_sf"/>
</dbReference>
<dbReference type="SMART" id="SM01019">
    <property type="entry name" value="B3"/>
    <property type="match status" value="2"/>
</dbReference>
<dbReference type="GeneID" id="105043719"/>
<sequence>MHTSHLGLSTQMANEQILGPGNLEFFTVLLPGFSEKLSLPHKFIRNINTKKCERAVLRSPLGNLWHVKVQGDSENLYFGEGWQEFARAHQLNVGFFLVFDYEGDMAFNVTVFDLSMCMKEYTPVNNSESNSKNHANDLISANVLKNMLQKSMKRNRRAVIAFENKHKMSEMNSFCASGPHFKATIKPSNLLWKPYLNLPYKFRTSSNISKKDKIILRDPKGQLWPIRIYYSSDNALCRRAQFGAGWEKFCINNNLEEGGTCIFKLVSKSSNDILHVSIFKKKCRKQWEPQARVGYSLPERLYLCIAKNI</sequence>
<evidence type="ECO:0000256" key="1">
    <source>
        <dbReference type="ARBA" id="ARBA00004123"/>
    </source>
</evidence>
<keyword evidence="6" id="KW-0539">Nucleus</keyword>
<dbReference type="InParanoid" id="A0A6I9R365"/>
<evidence type="ECO:0000256" key="5">
    <source>
        <dbReference type="ARBA" id="ARBA00023163"/>
    </source>
</evidence>
<dbReference type="Pfam" id="PF02362">
    <property type="entry name" value="B3"/>
    <property type="match status" value="2"/>
</dbReference>
<dbReference type="PANTHER" id="PTHR31674:SF62">
    <property type="entry name" value="B3 DOMAIN-CONTAINING PROTEIN REM14-RELATED"/>
    <property type="match status" value="1"/>
</dbReference>